<dbReference type="PANTHER" id="PTHR43415:SF3">
    <property type="entry name" value="GNAT-FAMILY ACETYLTRANSFERASE"/>
    <property type="match status" value="1"/>
</dbReference>
<protein>
    <submittedName>
        <fullName evidence="2">GNAT family N-acetyltransferase</fullName>
    </submittedName>
    <submittedName>
        <fullName evidence="3">GNAT family protein</fullName>
        <ecNumber evidence="3">2.-.-.-</ecNumber>
    </submittedName>
</protein>
<dbReference type="Proteomes" id="UP001432046">
    <property type="component" value="Chromosome"/>
</dbReference>
<dbReference type="EMBL" id="JAAOLE020000001">
    <property type="protein sequence ID" value="NVI47333.1"/>
    <property type="molecule type" value="Genomic_DNA"/>
</dbReference>
<dbReference type="EC" id="2.-.-.-" evidence="3"/>
<feature type="domain" description="N-acetyltransferase" evidence="1">
    <location>
        <begin position="7"/>
        <end position="170"/>
    </location>
</feature>
<dbReference type="RefSeq" id="WP_166207611.1">
    <property type="nucleotide sequence ID" value="NZ_CP088285.1"/>
</dbReference>
<accession>A0A973W4C8</accession>
<keyword evidence="4" id="KW-1185">Reference proteome</keyword>
<dbReference type="PANTHER" id="PTHR43415">
    <property type="entry name" value="SPERMIDINE N(1)-ACETYLTRANSFERASE"/>
    <property type="match status" value="1"/>
</dbReference>
<reference evidence="2" key="1">
    <citation type="submission" date="2020-06" db="EMBL/GenBank/DDBJ databases">
        <title>Whole Genome Sequence of Bradyrhizobium sp. Strain 1S1.</title>
        <authorList>
            <person name="Bromfield E.S.P."/>
            <person name="Cloutier S."/>
        </authorList>
    </citation>
    <scope>NUCLEOTIDE SEQUENCE [LARGE SCALE GENOMIC DNA]</scope>
    <source>
        <strain evidence="2">1S1</strain>
    </source>
</reference>
<evidence type="ECO:0000313" key="4">
    <source>
        <dbReference type="Proteomes" id="UP001432046"/>
    </source>
</evidence>
<organism evidence="2">
    <name type="scientific">Bradyrhizobium septentrionale</name>
    <dbReference type="NCBI Taxonomy" id="1404411"/>
    <lineage>
        <taxon>Bacteria</taxon>
        <taxon>Pseudomonadati</taxon>
        <taxon>Pseudomonadota</taxon>
        <taxon>Alphaproteobacteria</taxon>
        <taxon>Hyphomicrobiales</taxon>
        <taxon>Nitrobacteraceae</taxon>
        <taxon>Bradyrhizobium</taxon>
    </lineage>
</organism>
<reference evidence="3" key="3">
    <citation type="submission" date="2024-03" db="EMBL/GenBank/DDBJ databases">
        <authorList>
            <person name="Bromfield E.S.P."/>
            <person name="Cloutier S."/>
        </authorList>
    </citation>
    <scope>NUCLEOTIDE SEQUENCE</scope>
    <source>
        <strain evidence="3">5S5</strain>
    </source>
</reference>
<dbReference type="PROSITE" id="PS51186">
    <property type="entry name" value="GNAT"/>
    <property type="match status" value="1"/>
</dbReference>
<dbReference type="InterPro" id="IPR000182">
    <property type="entry name" value="GNAT_dom"/>
</dbReference>
<gene>
    <name evidence="2" type="ORF">HAP48_031120</name>
    <name evidence="3" type="ORF">WDK88_15035</name>
</gene>
<keyword evidence="3" id="KW-0808">Transferase</keyword>
<dbReference type="InterPro" id="IPR016181">
    <property type="entry name" value="Acyl_CoA_acyltransferase"/>
</dbReference>
<dbReference type="EMBL" id="CP147711">
    <property type="protein sequence ID" value="WXC82793.1"/>
    <property type="molecule type" value="Genomic_DNA"/>
</dbReference>
<name>A0A973W4C8_9BRAD</name>
<dbReference type="AlphaFoldDB" id="A0A973W4C8"/>
<dbReference type="SUPFAM" id="SSF55729">
    <property type="entry name" value="Acyl-CoA N-acyltransferases (Nat)"/>
    <property type="match status" value="1"/>
</dbReference>
<dbReference type="Pfam" id="PF13302">
    <property type="entry name" value="Acetyltransf_3"/>
    <property type="match status" value="1"/>
</dbReference>
<reference evidence="3" key="2">
    <citation type="journal article" date="2021" name="Int. J. Syst. Evol. Microbiol.">
        <title>Bradyrhizobium septentrionale sp. nov. (sv. septentrionale) and Bradyrhizobium quebecense sp. nov. (sv. septentrionale) associated with legumes native to Canada possess rearranged symbiosis genes and numerous insertion sequences.</title>
        <authorList>
            <person name="Bromfield E.S.P."/>
            <person name="Cloutier S."/>
        </authorList>
    </citation>
    <scope>NUCLEOTIDE SEQUENCE</scope>
    <source>
        <strain evidence="3">5S5</strain>
    </source>
</reference>
<evidence type="ECO:0000313" key="2">
    <source>
        <dbReference type="EMBL" id="NVI47333.1"/>
    </source>
</evidence>
<dbReference type="GO" id="GO:0016747">
    <property type="term" value="F:acyltransferase activity, transferring groups other than amino-acyl groups"/>
    <property type="evidence" value="ECO:0007669"/>
    <property type="project" value="InterPro"/>
</dbReference>
<dbReference type="Gene3D" id="3.40.630.30">
    <property type="match status" value="1"/>
</dbReference>
<evidence type="ECO:0000259" key="1">
    <source>
        <dbReference type="PROSITE" id="PS51186"/>
    </source>
</evidence>
<proteinExistence type="predicted"/>
<sequence>MIRGHVIALTEIRNEDSPQLFHWINDPDTVRFNAPFSPVHETTHESWLKSVITSTAKIVFAIRALPDLRLIGVVQLIDLHPIHRTAELTIRIGQEAERGRGAGAEAVALAIDFAFKDRNLQRVWLRVFADNERAIKAYQKAGLTIEGTMRRACFIDGRWTDQLVMAKLRDCA</sequence>
<evidence type="ECO:0000313" key="3">
    <source>
        <dbReference type="EMBL" id="WXC82793.1"/>
    </source>
</evidence>